<dbReference type="PANTHER" id="PTHR31836">
    <property type="match status" value="1"/>
</dbReference>
<comment type="caution">
    <text evidence="4">The sequence shown here is derived from an EMBL/GenBank/DDBJ whole genome shotgun (WGS) entry which is preliminary data.</text>
</comment>
<protein>
    <recommendedName>
        <fullName evidence="6">Expansin family protein</fullName>
    </recommendedName>
</protein>
<dbReference type="InterPro" id="IPR036908">
    <property type="entry name" value="RlpA-like_sf"/>
</dbReference>
<feature type="compositionally biased region" description="Pro residues" evidence="2">
    <location>
        <begin position="156"/>
        <end position="178"/>
    </location>
</feature>
<proteinExistence type="predicted"/>
<evidence type="ECO:0000313" key="5">
    <source>
        <dbReference type="Proteomes" id="UP000054988"/>
    </source>
</evidence>
<feature type="signal peptide" evidence="3">
    <location>
        <begin position="1"/>
        <end position="18"/>
    </location>
</feature>
<dbReference type="AlphaFoldDB" id="A0A0W0FUD8"/>
<sequence length="297" mass="31008">MIPSLIFVPTLFLGTTLANQHTKPLRHRDVARRMKSDVDLHKRQGHNGRFTFYAIGQGACGQVNHEPDMIVALNSAQYGGGYPGPNCFKWITLEVNGKQVDAQIMDECPTCGYGDLDLSKSVFNQFASDDVGVVYGNWWFKDGSGGGGGGQQPTTSEPPPPPPPTTTSEPPPPPPPPQTTTSTWSPPVEVSVSISIDTPTSTTSDTWTPPPPTSTSSSSSLPSSSSSSSAEPTTTSTAEPASSAAPSSSINYSSGYNSGIAMPTGTVDPEQAGSVYEVNQVAIGFGGLMRAGLELAA</sequence>
<feature type="compositionally biased region" description="Low complexity" evidence="2">
    <location>
        <begin position="214"/>
        <end position="249"/>
    </location>
</feature>
<keyword evidence="1 3" id="KW-0732">Signal</keyword>
<evidence type="ECO:0000256" key="1">
    <source>
        <dbReference type="ARBA" id="ARBA00022729"/>
    </source>
</evidence>
<dbReference type="PANTHER" id="PTHR31836:SF28">
    <property type="entry name" value="SRCR DOMAIN-CONTAINING PROTEIN-RELATED"/>
    <property type="match status" value="1"/>
</dbReference>
<dbReference type="EMBL" id="LATX01001627">
    <property type="protein sequence ID" value="KTB39858.1"/>
    <property type="molecule type" value="Genomic_DNA"/>
</dbReference>
<evidence type="ECO:0008006" key="6">
    <source>
        <dbReference type="Google" id="ProtNLM"/>
    </source>
</evidence>
<dbReference type="Gene3D" id="2.40.40.10">
    <property type="entry name" value="RlpA-like domain"/>
    <property type="match status" value="1"/>
</dbReference>
<gene>
    <name evidence="4" type="ORF">WG66_7559</name>
</gene>
<name>A0A0W0FUD8_MONRR</name>
<feature type="region of interest" description="Disordered" evidence="2">
    <location>
        <begin position="142"/>
        <end position="185"/>
    </location>
</feature>
<dbReference type="Proteomes" id="UP000054988">
    <property type="component" value="Unassembled WGS sequence"/>
</dbReference>
<organism evidence="4 5">
    <name type="scientific">Moniliophthora roreri</name>
    <name type="common">Frosty pod rot fungus</name>
    <name type="synonym">Monilia roreri</name>
    <dbReference type="NCBI Taxonomy" id="221103"/>
    <lineage>
        <taxon>Eukaryota</taxon>
        <taxon>Fungi</taxon>
        <taxon>Dikarya</taxon>
        <taxon>Basidiomycota</taxon>
        <taxon>Agaricomycotina</taxon>
        <taxon>Agaricomycetes</taxon>
        <taxon>Agaricomycetidae</taxon>
        <taxon>Agaricales</taxon>
        <taxon>Marasmiineae</taxon>
        <taxon>Marasmiaceae</taxon>
        <taxon>Moniliophthora</taxon>
    </lineage>
</organism>
<evidence type="ECO:0000313" key="4">
    <source>
        <dbReference type="EMBL" id="KTB39858.1"/>
    </source>
</evidence>
<accession>A0A0W0FUD8</accession>
<dbReference type="CDD" id="cd22191">
    <property type="entry name" value="DPBB_RlpA_EXP_N-like"/>
    <property type="match status" value="1"/>
</dbReference>
<evidence type="ECO:0000256" key="3">
    <source>
        <dbReference type="SAM" id="SignalP"/>
    </source>
</evidence>
<feature type="chain" id="PRO_5006902124" description="Expansin family protein" evidence="3">
    <location>
        <begin position="19"/>
        <end position="297"/>
    </location>
</feature>
<feature type="compositionally biased region" description="Low complexity" evidence="2">
    <location>
        <begin position="197"/>
        <end position="207"/>
    </location>
</feature>
<reference evidence="4 5" key="1">
    <citation type="submission" date="2015-12" db="EMBL/GenBank/DDBJ databases">
        <title>Draft genome sequence of Moniliophthora roreri, the causal agent of frosty pod rot of cacao.</title>
        <authorList>
            <person name="Aime M.C."/>
            <person name="Diaz-Valderrama J.R."/>
            <person name="Kijpornyongpan T."/>
            <person name="Phillips-Mora W."/>
        </authorList>
    </citation>
    <scope>NUCLEOTIDE SEQUENCE [LARGE SCALE GENOMIC DNA]</scope>
    <source>
        <strain evidence="4 5">MCA 2952</strain>
    </source>
</reference>
<evidence type="ECO:0000256" key="2">
    <source>
        <dbReference type="SAM" id="MobiDB-lite"/>
    </source>
</evidence>
<feature type="region of interest" description="Disordered" evidence="2">
    <location>
        <begin position="197"/>
        <end position="270"/>
    </location>
</feature>
<dbReference type="InterPro" id="IPR051477">
    <property type="entry name" value="Expansin_CellWall"/>
</dbReference>
<dbReference type="eggNOG" id="ENOG502S2E4">
    <property type="taxonomic scope" value="Eukaryota"/>
</dbReference>
<dbReference type="SUPFAM" id="SSF50685">
    <property type="entry name" value="Barwin-like endoglucanases"/>
    <property type="match status" value="1"/>
</dbReference>